<comment type="subcellular location">
    <subcellularLocation>
        <location evidence="1">Golgi apparatus membrane</location>
        <topology evidence="1">Single-pass type II membrane protein</topology>
    </subcellularLocation>
</comment>
<dbReference type="InterPro" id="IPR025846">
    <property type="entry name" value="TBL_N"/>
</dbReference>
<evidence type="ECO:0000256" key="10">
    <source>
        <dbReference type="ARBA" id="ARBA00023180"/>
    </source>
</evidence>
<evidence type="ECO:0000256" key="4">
    <source>
        <dbReference type="ARBA" id="ARBA00022692"/>
    </source>
</evidence>
<sequence length="436" mass="49157">MKGGFVVDGPLLVLGRVLLLLLLLPVAVWFVLDVSPVLTYSGSIITARHLPQAQACSNYAKGKWVADARRPLYSGNECRRWLSRMWSCRRTERTDFSYESYRWQPHDCEMPDFSGPNFLQRYVLQSSAPFSNRFCREDSSIVSCNISMAMPIVSCNISMAMPDDRMRNRTLAFVGDSLGREQFQSMMCIATGGKRSPEVEDVGRRYGLEKAPSPFSPGGSAYRFPETNTTILFYWSATLSQLEPLTDERRSYALHLDRPAPFLKEHLPSFDALVLNTGHHWNKVKFRRNRWRLYDGGKPVGEANLSRARGAKLHSIARWADAQLARHPRVSVFLRTISPVHFVGGEWDTGGRCDSTVPLSGGSGVSRDRSSDLAAERAVNGTRVRLLDVTAISQLRGEGHISNHSTKVQREVYDCLHWCLPGIPDTWNELLFALMQ</sequence>
<dbReference type="Pfam" id="PF13839">
    <property type="entry name" value="PC-Esterase"/>
    <property type="match status" value="1"/>
</dbReference>
<accession>A0A9R0Y6H1</accession>
<keyword evidence="8 11" id="KW-0472">Membrane</keyword>
<feature type="transmembrane region" description="Helical" evidence="11">
    <location>
        <begin position="12"/>
        <end position="32"/>
    </location>
</feature>
<dbReference type="InterPro" id="IPR029962">
    <property type="entry name" value="TBL"/>
</dbReference>
<evidence type="ECO:0008006" key="16">
    <source>
        <dbReference type="Google" id="ProtNLM"/>
    </source>
</evidence>
<comment type="similarity">
    <text evidence="2">Belongs to the PC-esterase family. TBL subfamily.</text>
</comment>
<keyword evidence="7" id="KW-0333">Golgi apparatus</keyword>
<name>A0A9R0Y6H1_TRITD</name>
<evidence type="ECO:0000256" key="5">
    <source>
        <dbReference type="ARBA" id="ARBA00022968"/>
    </source>
</evidence>
<dbReference type="OMA" id="KIRANNW"/>
<evidence type="ECO:0000259" key="12">
    <source>
        <dbReference type="Pfam" id="PF13839"/>
    </source>
</evidence>
<dbReference type="AlphaFoldDB" id="A0A9R0Y6H1"/>
<proteinExistence type="inferred from homology"/>
<keyword evidence="3" id="KW-0808">Transferase</keyword>
<protein>
    <recommendedName>
        <fullName evidence="16">Trichome birefringence-like N-terminal domain-containing protein</fullName>
    </recommendedName>
</protein>
<dbReference type="InterPro" id="IPR026057">
    <property type="entry name" value="TBL_C"/>
</dbReference>
<keyword evidence="4 11" id="KW-0812">Transmembrane</keyword>
<keyword evidence="5" id="KW-0735">Signal-anchor</keyword>
<evidence type="ECO:0000256" key="8">
    <source>
        <dbReference type="ARBA" id="ARBA00023136"/>
    </source>
</evidence>
<reference evidence="14 15" key="1">
    <citation type="submission" date="2017-09" db="EMBL/GenBank/DDBJ databases">
        <authorList>
            <consortium name="International Durum Wheat Genome Sequencing Consortium (IDWGSC)"/>
            <person name="Milanesi L."/>
        </authorList>
    </citation>
    <scope>NUCLEOTIDE SEQUENCE [LARGE SCALE GENOMIC DNA]</scope>
    <source>
        <strain evidence="15">cv. Svevo</strain>
    </source>
</reference>
<evidence type="ECO:0000256" key="1">
    <source>
        <dbReference type="ARBA" id="ARBA00004323"/>
    </source>
</evidence>
<evidence type="ECO:0000313" key="14">
    <source>
        <dbReference type="EMBL" id="VAI49292.1"/>
    </source>
</evidence>
<evidence type="ECO:0000313" key="15">
    <source>
        <dbReference type="Proteomes" id="UP000324705"/>
    </source>
</evidence>
<evidence type="ECO:0000256" key="6">
    <source>
        <dbReference type="ARBA" id="ARBA00022989"/>
    </source>
</evidence>
<keyword evidence="9" id="KW-1015">Disulfide bond</keyword>
<dbReference type="PANTHER" id="PTHR32285:SF333">
    <property type="entry name" value="PROTEIN TRICHOME BIREFRINGENCE-LIKE 16"/>
    <property type="match status" value="1"/>
</dbReference>
<feature type="domain" description="Trichome birefringence-like N-terminal" evidence="13">
    <location>
        <begin position="58"/>
        <end position="109"/>
    </location>
</feature>
<dbReference type="GO" id="GO:1990538">
    <property type="term" value="F:xylan O-acetyltransferase activity"/>
    <property type="evidence" value="ECO:0007669"/>
    <property type="project" value="UniProtKB-ARBA"/>
</dbReference>
<dbReference type="Proteomes" id="UP000324705">
    <property type="component" value="Chromosome 6A"/>
</dbReference>
<dbReference type="Pfam" id="PF14416">
    <property type="entry name" value="PMR5N"/>
    <property type="match status" value="1"/>
</dbReference>
<feature type="domain" description="Trichome birefringence-like C-terminal" evidence="12">
    <location>
        <begin position="165"/>
        <end position="433"/>
    </location>
</feature>
<evidence type="ECO:0000256" key="3">
    <source>
        <dbReference type="ARBA" id="ARBA00022679"/>
    </source>
</evidence>
<evidence type="ECO:0000256" key="7">
    <source>
        <dbReference type="ARBA" id="ARBA00023034"/>
    </source>
</evidence>
<organism evidence="14 15">
    <name type="scientific">Triticum turgidum subsp. durum</name>
    <name type="common">Durum wheat</name>
    <name type="synonym">Triticum durum</name>
    <dbReference type="NCBI Taxonomy" id="4567"/>
    <lineage>
        <taxon>Eukaryota</taxon>
        <taxon>Viridiplantae</taxon>
        <taxon>Streptophyta</taxon>
        <taxon>Embryophyta</taxon>
        <taxon>Tracheophyta</taxon>
        <taxon>Spermatophyta</taxon>
        <taxon>Magnoliopsida</taxon>
        <taxon>Liliopsida</taxon>
        <taxon>Poales</taxon>
        <taxon>Poaceae</taxon>
        <taxon>BOP clade</taxon>
        <taxon>Pooideae</taxon>
        <taxon>Triticodae</taxon>
        <taxon>Triticeae</taxon>
        <taxon>Triticinae</taxon>
        <taxon>Triticum</taxon>
    </lineage>
</organism>
<keyword evidence="6 11" id="KW-1133">Transmembrane helix</keyword>
<gene>
    <name evidence="14" type="ORF">TRITD_6Av1G187640</name>
</gene>
<keyword evidence="10" id="KW-0325">Glycoprotein</keyword>
<dbReference type="Gramene" id="TRITD6Av1G187640.2">
    <property type="protein sequence ID" value="TRITD6Av1G187640.2"/>
    <property type="gene ID" value="TRITD6Av1G187640"/>
</dbReference>
<dbReference type="EMBL" id="LT934121">
    <property type="protein sequence ID" value="VAI49292.1"/>
    <property type="molecule type" value="Genomic_DNA"/>
</dbReference>
<keyword evidence="15" id="KW-1185">Reference proteome</keyword>
<evidence type="ECO:0000256" key="11">
    <source>
        <dbReference type="SAM" id="Phobius"/>
    </source>
</evidence>
<dbReference type="GO" id="GO:0000139">
    <property type="term" value="C:Golgi membrane"/>
    <property type="evidence" value="ECO:0007669"/>
    <property type="project" value="UniProtKB-SubCell"/>
</dbReference>
<dbReference type="PANTHER" id="PTHR32285">
    <property type="entry name" value="PROTEIN TRICHOME BIREFRINGENCE-LIKE 9-RELATED"/>
    <property type="match status" value="1"/>
</dbReference>
<evidence type="ECO:0000256" key="2">
    <source>
        <dbReference type="ARBA" id="ARBA00007727"/>
    </source>
</evidence>
<evidence type="ECO:0000259" key="13">
    <source>
        <dbReference type="Pfam" id="PF14416"/>
    </source>
</evidence>
<evidence type="ECO:0000256" key="9">
    <source>
        <dbReference type="ARBA" id="ARBA00023157"/>
    </source>
</evidence>